<accession>A0A2I0CQM2</accession>
<dbReference type="Proteomes" id="UP000242861">
    <property type="component" value="Unassembled WGS sequence"/>
</dbReference>
<reference evidence="2" key="1">
    <citation type="journal article" date="2014" name="Int. J. Syst. Evol. Microbiol.">
        <title>Complete genome of a new Firmicutes species belonging to the dominant human colonic microbiota ('Ruminococcus bicirculans') reveals two chromosomes and a selective capacity to utilize plant glucans.</title>
        <authorList>
            <consortium name="NISC Comparative Sequencing Program"/>
            <person name="Wegmann U."/>
            <person name="Louis P."/>
            <person name="Goesmann A."/>
            <person name="Henrissat B."/>
            <person name="Duncan S.H."/>
            <person name="Flint H.J."/>
        </authorList>
    </citation>
    <scope>NUCLEOTIDE SEQUENCE</scope>
    <source>
        <strain evidence="2">CCM 8778</strain>
    </source>
</reference>
<proteinExistence type="predicted"/>
<dbReference type="EMBL" id="BMDE01000003">
    <property type="protein sequence ID" value="GGH91458.1"/>
    <property type="molecule type" value="Genomic_DNA"/>
</dbReference>
<reference evidence="2" key="5">
    <citation type="submission" date="2024-05" db="EMBL/GenBank/DDBJ databases">
        <authorList>
            <person name="Sun Q."/>
            <person name="Sedlacek I."/>
        </authorList>
    </citation>
    <scope>NUCLEOTIDE SEQUENCE</scope>
    <source>
        <strain evidence="2">CCM 8778</strain>
    </source>
</reference>
<feature type="region of interest" description="Disordered" evidence="1">
    <location>
        <begin position="1"/>
        <end position="74"/>
    </location>
</feature>
<comment type="caution">
    <text evidence="3">The sequence shown here is derived from an EMBL/GenBank/DDBJ whole genome shotgun (WGS) entry which is preliminary data.</text>
</comment>
<evidence type="ECO:0000256" key="1">
    <source>
        <dbReference type="SAM" id="MobiDB-lite"/>
    </source>
</evidence>
<feature type="compositionally biased region" description="Low complexity" evidence="1">
    <location>
        <begin position="23"/>
        <end position="34"/>
    </location>
</feature>
<reference evidence="4" key="2">
    <citation type="submission" date="2017-12" db="EMBL/GenBank/DDBJ databases">
        <authorList>
            <person name="Yu X.-Y."/>
        </authorList>
    </citation>
    <scope>NUCLEOTIDE SEQUENCE [LARGE SCALE GENOMIC DNA]</scope>
    <source>
        <strain evidence="4">ZYSR67-Z</strain>
    </source>
</reference>
<evidence type="ECO:0000313" key="5">
    <source>
        <dbReference type="Proteomes" id="UP000655550"/>
    </source>
</evidence>
<dbReference type="AlphaFoldDB" id="A0A2I0CQM2"/>
<evidence type="ECO:0000313" key="2">
    <source>
        <dbReference type="EMBL" id="GGH91458.1"/>
    </source>
</evidence>
<protein>
    <submittedName>
        <fullName evidence="3">Uncharacterized protein</fullName>
    </submittedName>
</protein>
<reference evidence="5" key="4">
    <citation type="journal article" date="2019" name="Int. J. Syst. Evol. Microbiol.">
        <title>The Global Catalogue of Microorganisms (GCM) 10K type strain sequencing project: providing services to taxonomists for standard genome sequencing and annotation.</title>
        <authorList>
            <consortium name="The Broad Institute Genomics Platform"/>
            <consortium name="The Broad Institute Genome Sequencing Center for Infectious Disease"/>
            <person name="Wu L."/>
            <person name="Ma J."/>
        </authorList>
    </citation>
    <scope>NUCLEOTIDE SEQUENCE [LARGE SCALE GENOMIC DNA]</scope>
    <source>
        <strain evidence="5">CCM 8778</strain>
    </source>
</reference>
<dbReference type="Proteomes" id="UP000655550">
    <property type="component" value="Unassembled WGS sequence"/>
</dbReference>
<reference evidence="3" key="3">
    <citation type="submission" date="2017-12" db="EMBL/GenBank/DDBJ databases">
        <authorList>
            <person name="Hurst M.R.H."/>
        </authorList>
    </citation>
    <scope>NUCLEOTIDE SEQUENCE [LARGE SCALE GENOMIC DNA]</scope>
    <source>
        <strain evidence="3">ZYSR67-Z</strain>
    </source>
</reference>
<evidence type="ECO:0000313" key="4">
    <source>
        <dbReference type="Proteomes" id="UP000242861"/>
    </source>
</evidence>
<sequence length="74" mass="7963">MPRSTPPGPTEQAATQTSPTPQSASAPFRFPFAADTYAPKKDAKTAWPGNDKNSNHDQRPGPAPRGSRRSMGKR</sequence>
<organism evidence="3 4">
    <name type="scientific">Pseudomonas fluvialis</name>
    <dbReference type="NCBI Taxonomy" id="1793966"/>
    <lineage>
        <taxon>Bacteria</taxon>
        <taxon>Pseudomonadati</taxon>
        <taxon>Pseudomonadota</taxon>
        <taxon>Gammaproteobacteria</taxon>
        <taxon>Pseudomonadales</taxon>
        <taxon>Pseudomonadaceae</taxon>
        <taxon>Pseudomonas</taxon>
    </lineage>
</organism>
<dbReference type="EMBL" id="PIYS01000014">
    <property type="protein sequence ID" value="PKF71465.1"/>
    <property type="molecule type" value="Genomic_DNA"/>
</dbReference>
<evidence type="ECO:0000313" key="3">
    <source>
        <dbReference type="EMBL" id="PKF71465.1"/>
    </source>
</evidence>
<feature type="compositionally biased region" description="Polar residues" evidence="1">
    <location>
        <begin position="12"/>
        <end position="22"/>
    </location>
</feature>
<gene>
    <name evidence="3" type="ORF">CW360_08415</name>
    <name evidence="2" type="ORF">GCM10007363_11380</name>
</gene>
<name>A0A2I0CQM2_9PSED</name>
<keyword evidence="5" id="KW-1185">Reference proteome</keyword>
<dbReference type="RefSeq" id="WP_101193384.1">
    <property type="nucleotide sequence ID" value="NZ_BMDE01000003.1"/>
</dbReference>